<evidence type="ECO:0000313" key="1">
    <source>
        <dbReference type="EMBL" id="KAA6330440.1"/>
    </source>
</evidence>
<sequence length="36" mass="4270">MFLKVLIKLLIIMNNSLQNYEKYKGLFDFGKSISLF</sequence>
<proteinExistence type="predicted"/>
<name>A0A5J4RBC1_9ZZZZ</name>
<dbReference type="AlphaFoldDB" id="A0A5J4RBC1"/>
<reference evidence="1" key="1">
    <citation type="submission" date="2019-03" db="EMBL/GenBank/DDBJ databases">
        <title>Single cell metagenomics reveals metabolic interactions within the superorganism composed of flagellate Streblomastix strix and complex community of Bacteroidetes bacteria on its surface.</title>
        <authorList>
            <person name="Treitli S.C."/>
            <person name="Kolisko M."/>
            <person name="Husnik F."/>
            <person name="Keeling P."/>
            <person name="Hampl V."/>
        </authorList>
    </citation>
    <scope>NUCLEOTIDE SEQUENCE</scope>
    <source>
        <strain evidence="1">STM</strain>
    </source>
</reference>
<gene>
    <name evidence="1" type="ORF">EZS27_020856</name>
</gene>
<dbReference type="EMBL" id="SNRY01001503">
    <property type="protein sequence ID" value="KAA6330440.1"/>
    <property type="molecule type" value="Genomic_DNA"/>
</dbReference>
<comment type="caution">
    <text evidence="1">The sequence shown here is derived from an EMBL/GenBank/DDBJ whole genome shotgun (WGS) entry which is preliminary data.</text>
</comment>
<protein>
    <submittedName>
        <fullName evidence="1">Uncharacterized protein</fullName>
    </submittedName>
</protein>
<accession>A0A5J4RBC1</accession>
<organism evidence="1">
    <name type="scientific">termite gut metagenome</name>
    <dbReference type="NCBI Taxonomy" id="433724"/>
    <lineage>
        <taxon>unclassified sequences</taxon>
        <taxon>metagenomes</taxon>
        <taxon>organismal metagenomes</taxon>
    </lineage>
</organism>